<dbReference type="EMBL" id="ABWK02000001">
    <property type="protein sequence ID" value="EEX69943.1"/>
    <property type="molecule type" value="Genomic_DNA"/>
</dbReference>
<dbReference type="Gene3D" id="3.20.20.70">
    <property type="entry name" value="Aldolase class I"/>
    <property type="match status" value="1"/>
</dbReference>
<comment type="caution">
    <text evidence="11">The sequence shown here is derived from an EMBL/GenBank/DDBJ whole genome shotgun (WGS) entry which is preliminary data.</text>
</comment>
<keyword evidence="6" id="KW-0210">Decarboxylase</keyword>
<sequence length="267" mass="30018">MKLRDILAEIVEKKKDIVANAKREMPLDEVKRSLTCGTFAMTHRFRERDWNLIAECKLQSPAKGRLCRRYSVTELARIYEDNGASMLSVHTDPHFLGCNEDFRKVRAEVSLPLLRKDFIIDAYQIYEARMLGADAVLLIARILTPETLKRFLYTAWSLGMDALIEVHDRRDMEAALATPAEFIGINNRNLVSFTTSIEQTMELLPYADKSRTLISESGVFTGEDAKRLRAAGCDGILVGEGLVRADDVAAQTRLMANAGEEEKGDMA</sequence>
<dbReference type="Pfam" id="PF00218">
    <property type="entry name" value="IGPS"/>
    <property type="match status" value="1"/>
</dbReference>
<comment type="catalytic activity">
    <reaction evidence="1">
        <text>1-(2-carboxyphenylamino)-1-deoxy-D-ribulose 5-phosphate + H(+) = (1S,2R)-1-C-(indol-3-yl)glycerol 3-phosphate + CO2 + H2O</text>
        <dbReference type="Rhea" id="RHEA:23476"/>
        <dbReference type="ChEBI" id="CHEBI:15377"/>
        <dbReference type="ChEBI" id="CHEBI:15378"/>
        <dbReference type="ChEBI" id="CHEBI:16526"/>
        <dbReference type="ChEBI" id="CHEBI:58613"/>
        <dbReference type="ChEBI" id="CHEBI:58866"/>
        <dbReference type="EC" id="4.1.1.48"/>
    </reaction>
</comment>
<reference evidence="11" key="1">
    <citation type="submission" date="2009-09" db="EMBL/GenBank/DDBJ databases">
        <authorList>
            <person name="Weinstock G."/>
            <person name="Sodergren E."/>
            <person name="Clifton S."/>
            <person name="Fulton L."/>
            <person name="Fulton B."/>
            <person name="Courtney L."/>
            <person name="Fronick C."/>
            <person name="Harrison M."/>
            <person name="Strong C."/>
            <person name="Farmer C."/>
            <person name="Delahaunty K."/>
            <person name="Markovic C."/>
            <person name="Hall O."/>
            <person name="Minx P."/>
            <person name="Tomlinson C."/>
            <person name="Mitreva M."/>
            <person name="Nelson J."/>
            <person name="Hou S."/>
            <person name="Wollam A."/>
            <person name="Pepin K.H."/>
            <person name="Johnson M."/>
            <person name="Bhonagiri V."/>
            <person name="Nash W.E."/>
            <person name="Warren W."/>
            <person name="Chinwalla A."/>
            <person name="Mardis E.R."/>
            <person name="Wilson R.K."/>
        </authorList>
    </citation>
    <scope>NUCLEOTIDE SEQUENCE [LARGE SCALE GENOMIC DNA]</scope>
    <source>
        <strain evidence="11">DSM 20544</strain>
    </source>
</reference>
<name>C9KJ77_9FIRM</name>
<dbReference type="GO" id="GO:0000162">
    <property type="term" value="P:L-tryptophan biosynthetic process"/>
    <property type="evidence" value="ECO:0007669"/>
    <property type="project" value="UniProtKB-UniPathway"/>
</dbReference>
<dbReference type="PATRIC" id="fig|500635.8.peg.70"/>
<feature type="domain" description="Indole-3-glycerol phosphate synthase" evidence="10">
    <location>
        <begin position="7"/>
        <end position="253"/>
    </location>
</feature>
<gene>
    <name evidence="11" type="primary">trpC</name>
    <name evidence="11" type="ORF">MITSMUL_03074</name>
</gene>
<dbReference type="HOGENOM" id="CLU_034247_0_1_9"/>
<evidence type="ECO:0000256" key="6">
    <source>
        <dbReference type="ARBA" id="ARBA00022793"/>
    </source>
</evidence>
<keyword evidence="8" id="KW-0057">Aromatic amino acid biosynthesis</keyword>
<comment type="pathway">
    <text evidence="2">Amino-acid biosynthesis; L-tryptophan biosynthesis; L-tryptophan from chorismate: step 4/5.</text>
</comment>
<keyword evidence="9 11" id="KW-0456">Lyase</keyword>
<dbReference type="GO" id="GO:0004425">
    <property type="term" value="F:indole-3-glycerol-phosphate synthase activity"/>
    <property type="evidence" value="ECO:0007669"/>
    <property type="project" value="UniProtKB-EC"/>
</dbReference>
<evidence type="ECO:0000256" key="3">
    <source>
        <dbReference type="ARBA" id="ARBA00008737"/>
    </source>
</evidence>
<comment type="similarity">
    <text evidence="3">Belongs to the TrpC family.</text>
</comment>
<dbReference type="STRING" id="500635.MITSMUL_03074"/>
<dbReference type="AlphaFoldDB" id="C9KJ77"/>
<dbReference type="InterPro" id="IPR045186">
    <property type="entry name" value="Indole-3-glycerol_P_synth"/>
</dbReference>
<evidence type="ECO:0000313" key="12">
    <source>
        <dbReference type="Proteomes" id="UP000003671"/>
    </source>
</evidence>
<evidence type="ECO:0000256" key="5">
    <source>
        <dbReference type="ARBA" id="ARBA00022605"/>
    </source>
</evidence>
<evidence type="ECO:0000256" key="2">
    <source>
        <dbReference type="ARBA" id="ARBA00004696"/>
    </source>
</evidence>
<dbReference type="InterPro" id="IPR013798">
    <property type="entry name" value="Indole-3-glycerol_P_synth_dom"/>
</dbReference>
<dbReference type="PANTHER" id="PTHR22854">
    <property type="entry name" value="TRYPTOPHAN BIOSYNTHESIS PROTEIN"/>
    <property type="match status" value="1"/>
</dbReference>
<evidence type="ECO:0000313" key="11">
    <source>
        <dbReference type="EMBL" id="EEX69943.1"/>
    </source>
</evidence>
<dbReference type="FunFam" id="3.20.20.70:FF:000024">
    <property type="entry name" value="Indole-3-glycerol phosphate synthase"/>
    <property type="match status" value="1"/>
</dbReference>
<evidence type="ECO:0000259" key="10">
    <source>
        <dbReference type="Pfam" id="PF00218"/>
    </source>
</evidence>
<evidence type="ECO:0000256" key="4">
    <source>
        <dbReference type="ARBA" id="ARBA00012362"/>
    </source>
</evidence>
<dbReference type="InterPro" id="IPR011060">
    <property type="entry name" value="RibuloseP-bd_barrel"/>
</dbReference>
<dbReference type="GO" id="GO:0004640">
    <property type="term" value="F:phosphoribosylanthranilate isomerase activity"/>
    <property type="evidence" value="ECO:0007669"/>
    <property type="project" value="TreeGrafter"/>
</dbReference>
<dbReference type="NCBIfam" id="NF001377">
    <property type="entry name" value="PRK00278.2-4"/>
    <property type="match status" value="1"/>
</dbReference>
<dbReference type="SUPFAM" id="SSF51366">
    <property type="entry name" value="Ribulose-phoshate binding barrel"/>
    <property type="match status" value="1"/>
</dbReference>
<evidence type="ECO:0000256" key="9">
    <source>
        <dbReference type="ARBA" id="ARBA00023239"/>
    </source>
</evidence>
<dbReference type="CDD" id="cd00331">
    <property type="entry name" value="IGPS"/>
    <property type="match status" value="1"/>
</dbReference>
<accession>C9KJ77</accession>
<evidence type="ECO:0000256" key="1">
    <source>
        <dbReference type="ARBA" id="ARBA00001633"/>
    </source>
</evidence>
<dbReference type="InterPro" id="IPR013785">
    <property type="entry name" value="Aldolase_TIM"/>
</dbReference>
<dbReference type="eggNOG" id="COG0134">
    <property type="taxonomic scope" value="Bacteria"/>
</dbReference>
<protein>
    <recommendedName>
        <fullName evidence="4">indole-3-glycerol-phosphate synthase</fullName>
        <ecNumber evidence="4">4.1.1.48</ecNumber>
    </recommendedName>
</protein>
<evidence type="ECO:0000256" key="7">
    <source>
        <dbReference type="ARBA" id="ARBA00022822"/>
    </source>
</evidence>
<keyword evidence="7" id="KW-0822">Tryptophan biosynthesis</keyword>
<evidence type="ECO:0000256" key="8">
    <source>
        <dbReference type="ARBA" id="ARBA00023141"/>
    </source>
</evidence>
<dbReference type="EC" id="4.1.1.48" evidence="4"/>
<dbReference type="UniPathway" id="UPA00035">
    <property type="reaction ID" value="UER00043"/>
</dbReference>
<proteinExistence type="inferred from homology"/>
<dbReference type="Proteomes" id="UP000003671">
    <property type="component" value="Unassembled WGS sequence"/>
</dbReference>
<keyword evidence="5" id="KW-0028">Amino-acid biosynthesis</keyword>
<dbReference type="PANTHER" id="PTHR22854:SF2">
    <property type="entry name" value="INDOLE-3-GLYCEROL-PHOSPHATE SYNTHASE"/>
    <property type="match status" value="1"/>
</dbReference>
<organism evidence="11 12">
    <name type="scientific">Mitsuokella multacida DSM 20544</name>
    <dbReference type="NCBI Taxonomy" id="500635"/>
    <lineage>
        <taxon>Bacteria</taxon>
        <taxon>Bacillati</taxon>
        <taxon>Bacillota</taxon>
        <taxon>Negativicutes</taxon>
        <taxon>Selenomonadales</taxon>
        <taxon>Selenomonadaceae</taxon>
        <taxon>Mitsuokella</taxon>
    </lineage>
</organism>
<keyword evidence="12" id="KW-1185">Reference proteome</keyword>